<dbReference type="Proteomes" id="UP000292884">
    <property type="component" value="Unassembled WGS sequence"/>
</dbReference>
<dbReference type="EMBL" id="SJSK01000002">
    <property type="protein sequence ID" value="TCC92458.1"/>
    <property type="molecule type" value="Genomic_DNA"/>
</dbReference>
<feature type="domain" description="DUF4268" evidence="1">
    <location>
        <begin position="10"/>
        <end position="145"/>
    </location>
</feature>
<evidence type="ECO:0000313" key="2">
    <source>
        <dbReference type="EMBL" id="TCC92458.1"/>
    </source>
</evidence>
<evidence type="ECO:0000259" key="1">
    <source>
        <dbReference type="Pfam" id="PF14088"/>
    </source>
</evidence>
<gene>
    <name evidence="2" type="ORF">EZ428_10565</name>
</gene>
<dbReference type="InterPro" id="IPR025364">
    <property type="entry name" value="DUF4268"/>
</dbReference>
<comment type="caution">
    <text evidence="2">The sequence shown here is derived from an EMBL/GenBank/DDBJ whole genome shotgun (WGS) entry which is preliminary data.</text>
</comment>
<reference evidence="2 3" key="1">
    <citation type="submission" date="2019-02" db="EMBL/GenBank/DDBJ databases">
        <title>Pedobacter sp. RP-1-13 sp. nov., isolated from Arctic soil.</title>
        <authorList>
            <person name="Dahal R.H."/>
        </authorList>
    </citation>
    <scope>NUCLEOTIDE SEQUENCE [LARGE SCALE GENOMIC DNA]</scope>
    <source>
        <strain evidence="2 3">RP-1-13</strain>
    </source>
</reference>
<dbReference type="OrthoDB" id="1467516at2"/>
<evidence type="ECO:0000313" key="3">
    <source>
        <dbReference type="Proteomes" id="UP000292884"/>
    </source>
</evidence>
<proteinExistence type="predicted"/>
<dbReference type="AlphaFoldDB" id="A0A4R0MYN7"/>
<accession>A0A4R0MYN7</accession>
<name>A0A4R0MYN7_9SPHI</name>
<dbReference type="Pfam" id="PF14088">
    <property type="entry name" value="DUF4268"/>
    <property type="match status" value="1"/>
</dbReference>
<organism evidence="2 3">
    <name type="scientific">Pedobacter frigiditerrae</name>
    <dbReference type="NCBI Taxonomy" id="2530452"/>
    <lineage>
        <taxon>Bacteria</taxon>
        <taxon>Pseudomonadati</taxon>
        <taxon>Bacteroidota</taxon>
        <taxon>Sphingobacteriia</taxon>
        <taxon>Sphingobacteriales</taxon>
        <taxon>Sphingobacteriaceae</taxon>
        <taxon>Pedobacter</taxon>
    </lineage>
</organism>
<sequence>MYSKEEASKLRQQFWITFGKYMKPIPSAEGLEINWVNYKTGVKHIFFKMNAEQRQVIISIDITHHNQEIRALYFKQFKAFKMLFNETLNEDWLWEAETENDFGVPLARISATLDGISIFNQNDWQALISFLKPRIIALDQFWVDVKPIFESIS</sequence>
<keyword evidence="3" id="KW-1185">Reference proteome</keyword>
<protein>
    <submittedName>
        <fullName evidence="2">DUF4268 domain-containing protein</fullName>
    </submittedName>
</protein>